<reference evidence="8" key="1">
    <citation type="submission" date="2015-02" db="EMBL/GenBank/DDBJ databases">
        <title>Genome sequencing for Strongylocentrotus purpuratus.</title>
        <authorList>
            <person name="Murali S."/>
            <person name="Liu Y."/>
            <person name="Vee V."/>
            <person name="English A."/>
            <person name="Wang M."/>
            <person name="Skinner E."/>
            <person name="Han Y."/>
            <person name="Muzny D.M."/>
            <person name="Worley K.C."/>
            <person name="Gibbs R.A."/>
        </authorList>
    </citation>
    <scope>NUCLEOTIDE SEQUENCE</scope>
</reference>
<sequence length="270" mass="30013">MQRIIMATENSVAKALSSVRERIQAASLQKASTIPSVEPRLVAVSKTKPVSMILQAYQTGQRNFGENYVQELVDKAHDDLIREQCADIRWHYIGHLQSNKVKKLLSSPNLYMVETVDSKKLASELEKHWSKETDRGKLRVYVQLNTSGEANKSGVPPEESSSLVRHLFDNCPSLDFAGLMTIGAFDHDLESGPNPDFQCLVRCREDLCKECSLDIDKVELSMGMSHDFEHAISVGSTNIRVGSTIFGARGSDARRSNGASRSVRSKEESL</sequence>
<dbReference type="SUPFAM" id="SSF51419">
    <property type="entry name" value="PLP-binding barrel"/>
    <property type="match status" value="1"/>
</dbReference>
<dbReference type="PIRSF" id="PIRSF004848">
    <property type="entry name" value="YBL036c_PLPDEIII"/>
    <property type="match status" value="1"/>
</dbReference>
<organism evidence="7 8">
    <name type="scientific">Strongylocentrotus purpuratus</name>
    <name type="common">Purple sea urchin</name>
    <dbReference type="NCBI Taxonomy" id="7668"/>
    <lineage>
        <taxon>Eukaryota</taxon>
        <taxon>Metazoa</taxon>
        <taxon>Echinodermata</taxon>
        <taxon>Eleutherozoa</taxon>
        <taxon>Echinozoa</taxon>
        <taxon>Echinoidea</taxon>
        <taxon>Euechinoidea</taxon>
        <taxon>Echinacea</taxon>
        <taxon>Camarodonta</taxon>
        <taxon>Echinidea</taxon>
        <taxon>Strongylocentrotidae</taxon>
        <taxon>Strongylocentrotus</taxon>
    </lineage>
</organism>
<dbReference type="AlphaFoldDB" id="A0A7M7NW86"/>
<name>A0A7M7NW86_STRPU</name>
<protein>
    <recommendedName>
        <fullName evidence="2">Pyridoxal phosphate homeostasis protein</fullName>
        <shortName evidence="2">PLP homeostasis protein</shortName>
    </recommendedName>
</protein>
<dbReference type="InterPro" id="IPR011078">
    <property type="entry name" value="PyrdxlP_homeostasis"/>
</dbReference>
<evidence type="ECO:0000313" key="7">
    <source>
        <dbReference type="EnsemblMetazoa" id="XP_030841475"/>
    </source>
</evidence>
<dbReference type="FunCoup" id="A0A7M7NW86">
    <property type="interactions" value="1298"/>
</dbReference>
<evidence type="ECO:0000259" key="6">
    <source>
        <dbReference type="Pfam" id="PF01168"/>
    </source>
</evidence>
<dbReference type="KEGG" id="spu:100892312"/>
<comment type="similarity">
    <text evidence="2 4">Belongs to the pyridoxal phosphate-binding protein YggS/PROSC family.</text>
</comment>
<dbReference type="PANTHER" id="PTHR10146:SF14">
    <property type="entry name" value="PYRIDOXAL PHOSPHATE HOMEOSTASIS PROTEIN"/>
    <property type="match status" value="1"/>
</dbReference>
<evidence type="ECO:0000256" key="2">
    <source>
        <dbReference type="HAMAP-Rule" id="MF_03225"/>
    </source>
</evidence>
<dbReference type="OrthoDB" id="10264196at2759"/>
<keyword evidence="8" id="KW-1185">Reference proteome</keyword>
<dbReference type="EnsemblMetazoa" id="XM_003730245">
    <property type="protein sequence ID" value="XP_003730293"/>
    <property type="gene ID" value="LOC100892312"/>
</dbReference>
<dbReference type="GO" id="GO:0030170">
    <property type="term" value="F:pyridoxal phosphate binding"/>
    <property type="evidence" value="ECO:0000318"/>
    <property type="project" value="GO_Central"/>
</dbReference>
<evidence type="ECO:0000313" key="8">
    <source>
        <dbReference type="Proteomes" id="UP000007110"/>
    </source>
</evidence>
<feature type="region of interest" description="Disordered" evidence="5">
    <location>
        <begin position="251"/>
        <end position="270"/>
    </location>
</feature>
<dbReference type="GO" id="GO:0042816">
    <property type="term" value="P:vitamin B6 metabolic process"/>
    <property type="evidence" value="ECO:0000318"/>
    <property type="project" value="GO_Central"/>
</dbReference>
<dbReference type="GeneID" id="100892312"/>
<dbReference type="GO" id="GO:0005737">
    <property type="term" value="C:cytoplasm"/>
    <property type="evidence" value="ECO:0000318"/>
    <property type="project" value="GO_Central"/>
</dbReference>
<accession>A0A7M7NW86</accession>
<dbReference type="HAMAP" id="MF_02087">
    <property type="entry name" value="PLP_homeostasis"/>
    <property type="match status" value="1"/>
</dbReference>
<dbReference type="CDD" id="cd06822">
    <property type="entry name" value="PLPDE_III_YBL036c_euk"/>
    <property type="match status" value="1"/>
</dbReference>
<keyword evidence="1 2" id="KW-0663">Pyridoxal phosphate</keyword>
<reference evidence="7" key="2">
    <citation type="submission" date="2021-01" db="UniProtKB">
        <authorList>
            <consortium name="EnsemblMetazoa"/>
        </authorList>
    </citation>
    <scope>IDENTIFICATION</scope>
</reference>
<dbReference type="InterPro" id="IPR001608">
    <property type="entry name" value="Ala_racemase_N"/>
</dbReference>
<feature type="modified residue" description="N6-(pyridoxal phosphate)lysine" evidence="2 3">
    <location>
        <position position="46"/>
    </location>
</feature>
<evidence type="ECO:0000256" key="1">
    <source>
        <dbReference type="ARBA" id="ARBA00022898"/>
    </source>
</evidence>
<dbReference type="GeneID" id="115924038"/>
<evidence type="ECO:0000256" key="3">
    <source>
        <dbReference type="PIRSR" id="PIRSR004848-1"/>
    </source>
</evidence>
<dbReference type="RefSeq" id="XP_030841475.1">
    <property type="nucleotide sequence ID" value="XM_030985615.1"/>
</dbReference>
<dbReference type="Proteomes" id="UP000007110">
    <property type="component" value="Unassembled WGS sequence"/>
</dbReference>
<dbReference type="OMA" id="PLEWHMI"/>
<dbReference type="InterPro" id="IPR029066">
    <property type="entry name" value="PLP-binding_barrel"/>
</dbReference>
<dbReference type="PANTHER" id="PTHR10146">
    <property type="entry name" value="PROLINE SYNTHETASE CO-TRANSCRIBED BACTERIAL HOMOLOG PROTEIN"/>
    <property type="match status" value="1"/>
</dbReference>
<feature type="domain" description="Alanine racemase N-terminal" evidence="6">
    <location>
        <begin position="38"/>
        <end position="249"/>
    </location>
</feature>
<dbReference type="Pfam" id="PF01168">
    <property type="entry name" value="Ala_racemase_N"/>
    <property type="match status" value="1"/>
</dbReference>
<dbReference type="EnsemblMetazoa" id="XM_030985615">
    <property type="protein sequence ID" value="XP_030841475"/>
    <property type="gene ID" value="LOC115924038"/>
</dbReference>
<dbReference type="RefSeq" id="XP_003730293.2">
    <property type="nucleotide sequence ID" value="XM_003730245.3"/>
</dbReference>
<proteinExistence type="inferred from homology"/>
<dbReference type="Gene3D" id="3.20.20.10">
    <property type="entry name" value="Alanine racemase"/>
    <property type="match status" value="1"/>
</dbReference>
<comment type="cofactor">
    <cofactor evidence="3">
        <name>pyridoxal 5'-phosphate</name>
        <dbReference type="ChEBI" id="CHEBI:597326"/>
    </cofactor>
</comment>
<evidence type="ECO:0000256" key="4">
    <source>
        <dbReference type="RuleBase" id="RU004514"/>
    </source>
</evidence>
<dbReference type="KEGG" id="spu:115924038"/>
<dbReference type="InParanoid" id="A0A7M7NW86"/>
<dbReference type="NCBIfam" id="TIGR00044">
    <property type="entry name" value="YggS family pyridoxal phosphate-dependent enzyme"/>
    <property type="match status" value="1"/>
</dbReference>
<comment type="function">
    <text evidence="2">Pyridoxal 5'-phosphate (PLP)-binding protein, which may be involved in intracellular homeostatic regulation of pyridoxal 5'-phosphate (PLP), the active form of vitamin B6.</text>
</comment>
<evidence type="ECO:0000256" key="5">
    <source>
        <dbReference type="SAM" id="MobiDB-lite"/>
    </source>
</evidence>
<dbReference type="FunFam" id="3.20.20.10:FF:000007">
    <property type="entry name" value="Pyridoxal phosphate homeostasis protein"/>
    <property type="match status" value="1"/>
</dbReference>